<reference evidence="8" key="1">
    <citation type="submission" date="2018-04" db="EMBL/GenBank/DDBJ databases">
        <title>Virome characterization of sows with stillbirths cases.</title>
        <authorList>
            <person name="Tochetto C."/>
            <person name="Lima D.A."/>
            <person name="Varela A.P.M."/>
            <person name="Loiko M.R."/>
            <person name="Paim W.P."/>
            <person name="Scheffer C.M."/>
            <person name="Cerva C."/>
            <person name="Cibulski S.P."/>
            <person name="Herpich J.I."/>
            <person name="Mayer F.Q."/>
            <person name="Roehe P.M."/>
        </authorList>
    </citation>
    <scope>NUCLEOTIDE SEQUENCE</scope>
    <source>
        <strain evidence="8">RS/4</strain>
    </source>
</reference>
<proteinExistence type="inferred from homology"/>
<evidence type="ECO:0000256" key="2">
    <source>
        <dbReference type="ARBA" id="ARBA00006131"/>
    </source>
</evidence>
<accession>A0A385FPV8</accession>
<keyword evidence="5 6" id="KW-0946">Virion</keyword>
<dbReference type="GO" id="GO:0039615">
    <property type="term" value="C:T=1 icosahedral viral capsid"/>
    <property type="evidence" value="ECO:0007669"/>
    <property type="project" value="UniProtKB-UniRule"/>
</dbReference>
<protein>
    <recommendedName>
        <fullName evidence="6">Capsid protein</fullName>
    </recommendedName>
</protein>
<dbReference type="EMBL" id="MH170065">
    <property type="protein sequence ID" value="AXV43478.1"/>
    <property type="molecule type" value="Genomic_DNA"/>
</dbReference>
<evidence type="ECO:0000256" key="6">
    <source>
        <dbReference type="RuleBase" id="RU361230"/>
    </source>
</evidence>
<comment type="subcellular location">
    <subcellularLocation>
        <location evidence="1 6">Virion</location>
    </subcellularLocation>
</comment>
<dbReference type="InterPro" id="IPR004219">
    <property type="entry name" value="TTvirus_Unk"/>
</dbReference>
<feature type="compositionally biased region" description="Acidic residues" evidence="7">
    <location>
        <begin position="574"/>
        <end position="584"/>
    </location>
</feature>
<name>A0A385FPV8_9VIRU</name>
<feature type="compositionally biased region" description="Low complexity" evidence="7">
    <location>
        <begin position="585"/>
        <end position="597"/>
    </location>
</feature>
<dbReference type="Pfam" id="PF02956">
    <property type="entry name" value="TT_ORF1"/>
    <property type="match status" value="1"/>
</dbReference>
<sequence length="635" mass="74898">MRFRRRRFGRRRRVYRKRRWGWRRRRGYYRRRVYRRRRVRRWRRSVFRRGGRRARPYRISAWNPKVIRSVVIKGWWPVVQCMDGQEYLRYKVMEGDFDSNWIVKREADSRLVNEPMGYLLQYGGGWSSGTISLEGLFIENTLWRNVWSKSNDGMDLVRYFGCQLTLYPTENKDYWFWYDTDFDEEARKNLDEFTQPSVMLQAKNTRLIICKRKMPIRRRARKIFIPPPSQITTQWQFQQNFCKFALFNWACGMIDLDTPFDYNGSWRNAWWMMRRMGNGNMEYIEKWGRIPPAGDLELPDPDEFKAGGDNPQYKPQKEKTAIYPIVALLKTVAGKRSVQWGTVHNKELNMWRKKQADIITVSNIRGLCIRVLSESETKYRWARLDFTGEFKSTWWTHQLCCITWKVGDNPVVEVFDWNGTVPASGTLKDYFNIFSSSGSQWKDSDFMLLQLPKAALNVDFGHRTRFGPFCVKHPPIEFSANPPNPTNIWVKYKFFFQFGGMYQPPTGIRDPCEPTPTYPVRMAGSVTHPRYAGQGNLRQEDINMFGITPAAIRAISAAPPETYTQSAFMQEPREEAEETTEGESESSITSAESSSEGDGPSRAAQERRARKRAVKLFLRYLADRPMGHKRRRLSE</sequence>
<comment type="similarity">
    <text evidence="2 6">Belongs to the anelloviridae capsid protein family.</text>
</comment>
<feature type="region of interest" description="Disordered" evidence="7">
    <location>
        <begin position="564"/>
        <end position="609"/>
    </location>
</feature>
<evidence type="ECO:0000256" key="1">
    <source>
        <dbReference type="ARBA" id="ARBA00004328"/>
    </source>
</evidence>
<keyword evidence="4 6" id="KW-0167">Capsid protein</keyword>
<organism evidence="8">
    <name type="scientific">Torque teno sus virus 1a</name>
    <dbReference type="NCBI Taxonomy" id="687386"/>
    <lineage>
        <taxon>Viruses</taxon>
        <taxon>Monodnaviria</taxon>
        <taxon>Shotokuvirae</taxon>
        <taxon>Commensaviricota</taxon>
        <taxon>Cardeaviricetes</taxon>
        <taxon>Sanitavirales</taxon>
        <taxon>Anelloviridae</taxon>
        <taxon>Iotatorquevirus</taxon>
        <taxon>Iotatorquevirus suida1a</taxon>
    </lineage>
</organism>
<comment type="function">
    <text evidence="6">Self-assembles to form an icosahedral capsid.</text>
</comment>
<evidence type="ECO:0000256" key="7">
    <source>
        <dbReference type="SAM" id="MobiDB-lite"/>
    </source>
</evidence>
<evidence type="ECO:0000313" key="8">
    <source>
        <dbReference type="EMBL" id="AXV43478.1"/>
    </source>
</evidence>
<evidence type="ECO:0000256" key="4">
    <source>
        <dbReference type="ARBA" id="ARBA00022561"/>
    </source>
</evidence>
<keyword evidence="3 6" id="KW-1140">T=1 icosahedral capsid protein</keyword>
<evidence type="ECO:0000256" key="5">
    <source>
        <dbReference type="ARBA" id="ARBA00022844"/>
    </source>
</evidence>
<evidence type="ECO:0000256" key="3">
    <source>
        <dbReference type="ARBA" id="ARBA00022431"/>
    </source>
</evidence>